<evidence type="ECO:0000256" key="1">
    <source>
        <dbReference type="SAM" id="MobiDB-lite"/>
    </source>
</evidence>
<comment type="caution">
    <text evidence="2">The sequence shown here is derived from an EMBL/GenBank/DDBJ whole genome shotgun (WGS) entry which is preliminary data.</text>
</comment>
<protein>
    <recommendedName>
        <fullName evidence="4">Transposase</fullName>
    </recommendedName>
</protein>
<evidence type="ECO:0000313" key="3">
    <source>
        <dbReference type="Proteomes" id="UP001364224"/>
    </source>
</evidence>
<feature type="region of interest" description="Disordered" evidence="1">
    <location>
        <begin position="121"/>
        <end position="141"/>
    </location>
</feature>
<dbReference type="Proteomes" id="UP001364224">
    <property type="component" value="Unassembled WGS sequence"/>
</dbReference>
<evidence type="ECO:0000313" key="2">
    <source>
        <dbReference type="EMBL" id="MEH2556338.1"/>
    </source>
</evidence>
<sequence>MLAATGFANTFQRIAASDRERISMHRSLDREHTSKQWDCAPPTAGVGVNKQKWRKKFQNVILYACIPRRQHSVENMRDSPTNRRKLNGSAWCISSERDECVIGFPSWLPYQDGVCRAPRFSRAGDDAMPPPPTATTTSRSIPIEPKISQSTARTCLGSPISPMSLSWAGLVLQIDGLIEPVRETDRRSPSPASSVASLPFTQSGLLI</sequence>
<proteinExistence type="predicted"/>
<name>A0ABU8BCR9_9BRAD</name>
<evidence type="ECO:0008006" key="4">
    <source>
        <dbReference type="Google" id="ProtNLM"/>
    </source>
</evidence>
<gene>
    <name evidence="2" type="ORF">V1286_003867</name>
</gene>
<feature type="region of interest" description="Disordered" evidence="1">
    <location>
        <begin position="183"/>
        <end position="207"/>
    </location>
</feature>
<reference evidence="2 3" key="1">
    <citation type="submission" date="2024-02" db="EMBL/GenBank/DDBJ databases">
        <title>Adaptive strategies in a cosmopolitan and abundant soil bacterium.</title>
        <authorList>
            <person name="Carini P."/>
        </authorList>
    </citation>
    <scope>NUCLEOTIDE SEQUENCE [LARGE SCALE GENOMIC DNA]</scope>
    <source>
        <strain evidence="2 3">AZCC 1608</strain>
    </source>
</reference>
<organism evidence="2 3">
    <name type="scientific">Bradyrhizobium algeriense</name>
    <dbReference type="NCBI Taxonomy" id="634784"/>
    <lineage>
        <taxon>Bacteria</taxon>
        <taxon>Pseudomonadati</taxon>
        <taxon>Pseudomonadota</taxon>
        <taxon>Alphaproteobacteria</taxon>
        <taxon>Hyphomicrobiales</taxon>
        <taxon>Nitrobacteraceae</taxon>
        <taxon>Bradyrhizobium</taxon>
    </lineage>
</organism>
<accession>A0ABU8BCR9</accession>
<dbReference type="EMBL" id="JAZHRV010000001">
    <property type="protein sequence ID" value="MEH2556338.1"/>
    <property type="molecule type" value="Genomic_DNA"/>
</dbReference>
<keyword evidence="3" id="KW-1185">Reference proteome</keyword>